<evidence type="ECO:0000256" key="1">
    <source>
        <dbReference type="SAM" id="Coils"/>
    </source>
</evidence>
<proteinExistence type="predicted"/>
<name>A0A819Z881_9BILA</name>
<keyword evidence="1" id="KW-0175">Coiled coil</keyword>
<feature type="coiled-coil region" evidence="1">
    <location>
        <begin position="334"/>
        <end position="368"/>
    </location>
</feature>
<feature type="non-terminal residue" evidence="2">
    <location>
        <position position="1"/>
    </location>
</feature>
<evidence type="ECO:0000313" key="3">
    <source>
        <dbReference type="Proteomes" id="UP000663842"/>
    </source>
</evidence>
<evidence type="ECO:0000313" key="2">
    <source>
        <dbReference type="EMBL" id="CAF4170154.1"/>
    </source>
</evidence>
<protein>
    <submittedName>
        <fullName evidence="2">Uncharacterized protein</fullName>
    </submittedName>
</protein>
<organism evidence="2 3">
    <name type="scientific">Rotaria magnacalcarata</name>
    <dbReference type="NCBI Taxonomy" id="392030"/>
    <lineage>
        <taxon>Eukaryota</taxon>
        <taxon>Metazoa</taxon>
        <taxon>Spiralia</taxon>
        <taxon>Gnathifera</taxon>
        <taxon>Rotifera</taxon>
        <taxon>Eurotatoria</taxon>
        <taxon>Bdelloidea</taxon>
        <taxon>Philodinida</taxon>
        <taxon>Philodinidae</taxon>
        <taxon>Rotaria</taxon>
    </lineage>
</organism>
<reference evidence="2" key="1">
    <citation type="submission" date="2021-02" db="EMBL/GenBank/DDBJ databases">
        <authorList>
            <person name="Nowell W R."/>
        </authorList>
    </citation>
    <scope>NUCLEOTIDE SEQUENCE</scope>
</reference>
<accession>A0A819Z881</accession>
<gene>
    <name evidence="2" type="ORF">UXM345_LOCUS26230</name>
</gene>
<comment type="caution">
    <text evidence="2">The sequence shown here is derived from an EMBL/GenBank/DDBJ whole genome shotgun (WGS) entry which is preliminary data.</text>
</comment>
<dbReference type="EMBL" id="CAJOBF010005296">
    <property type="protein sequence ID" value="CAF4170154.1"/>
    <property type="molecule type" value="Genomic_DNA"/>
</dbReference>
<dbReference type="AlphaFoldDB" id="A0A819Z881"/>
<sequence length="421" mass="48145">TKNCVCVRFYKSIMLVHATADIVSRSIIDSLKSDGVDITKMLMLERDNPNVNKAIEDILHKEVVAERKKQEEPLVHLLYGESCNLLPNIMLSFVKEELLKDKEGSDLLSVSLEHQNSQENNANIDIGETTRTYIKDLSASEKAIFFQNIRQVYCTITNELTKSLPLKNDFLRHLQYLQPFPRQRESFRTSITYLSRHVPYLLTNEEVDRVGVGWCVYQMADIPEEWFRKTTVSSDQIIEYLPIDKYWYRIFSTATSIGTPQYVVLTKLVKYLLYLSHGNSDSRSDKTINDRSSLNEASINGLRATKAAVKFFGGGKVHAVPATSTLISKVKDAYSRYTKDNEQQQKLIKKEETQLINEQKTLQEELTKATNMLEEGTTRLAAAMKNKKFDDIGTAEVLVTAANAKLIKNNENLNRLRKKEN</sequence>
<dbReference type="Proteomes" id="UP000663842">
    <property type="component" value="Unassembled WGS sequence"/>
</dbReference>